<dbReference type="Proteomes" id="UP001162741">
    <property type="component" value="Chromosome"/>
</dbReference>
<protein>
    <submittedName>
        <fullName evidence="1">HAD-IA family hydrolase</fullName>
    </submittedName>
</protein>
<dbReference type="InterPro" id="IPR023198">
    <property type="entry name" value="PGP-like_dom2"/>
</dbReference>
<organism evidence="1 2">
    <name type="scientific">Chitinophaga horti</name>
    <dbReference type="NCBI Taxonomy" id="2920382"/>
    <lineage>
        <taxon>Bacteria</taxon>
        <taxon>Pseudomonadati</taxon>
        <taxon>Bacteroidota</taxon>
        <taxon>Chitinophagia</taxon>
        <taxon>Chitinophagales</taxon>
        <taxon>Chitinophagaceae</taxon>
        <taxon>Chitinophaga</taxon>
    </lineage>
</organism>
<dbReference type="Gene3D" id="1.10.150.240">
    <property type="entry name" value="Putative phosphatase, domain 2"/>
    <property type="match status" value="1"/>
</dbReference>
<dbReference type="Gene3D" id="3.40.50.1000">
    <property type="entry name" value="HAD superfamily/HAD-like"/>
    <property type="match status" value="1"/>
</dbReference>
<dbReference type="EMBL" id="CP107006">
    <property type="protein sequence ID" value="UYQ94556.1"/>
    <property type="molecule type" value="Genomic_DNA"/>
</dbReference>
<evidence type="ECO:0000313" key="1">
    <source>
        <dbReference type="EMBL" id="UYQ94556.1"/>
    </source>
</evidence>
<reference evidence="1" key="1">
    <citation type="submission" date="2022-10" db="EMBL/GenBank/DDBJ databases">
        <title>Chitinophaga sp. nov., isolated from soil.</title>
        <authorList>
            <person name="Jeon C.O."/>
        </authorList>
    </citation>
    <scope>NUCLEOTIDE SEQUENCE</scope>
    <source>
        <strain evidence="1">R8</strain>
    </source>
</reference>
<evidence type="ECO:0000313" key="2">
    <source>
        <dbReference type="Proteomes" id="UP001162741"/>
    </source>
</evidence>
<keyword evidence="1" id="KW-0378">Hydrolase</keyword>
<dbReference type="SUPFAM" id="SSF56784">
    <property type="entry name" value="HAD-like"/>
    <property type="match status" value="1"/>
</dbReference>
<dbReference type="Pfam" id="PF00702">
    <property type="entry name" value="Hydrolase"/>
    <property type="match status" value="1"/>
</dbReference>
<dbReference type="PANTHER" id="PTHR43611">
    <property type="entry name" value="ALPHA-D-GLUCOSE 1-PHOSPHATE PHOSPHATASE"/>
    <property type="match status" value="1"/>
</dbReference>
<dbReference type="RefSeq" id="WP_264282429.1">
    <property type="nucleotide sequence ID" value="NZ_CP107006.1"/>
</dbReference>
<dbReference type="InterPro" id="IPR036412">
    <property type="entry name" value="HAD-like_sf"/>
</dbReference>
<accession>A0ABY6J8E7</accession>
<sequence length="202" mass="23372">MDATNVKVLFLDVGGVLLTNGWGHKSREKAAQLFNISYAEMNTLHDFIFNVYEIGRISLDQYLDFTVFNHPRDFTKEDFKAFMYSQSEALPDMLPWLLEWKRSGCAFRIISINNEGKELNDYRIKKFRLHDVFDAFISSCEVGMRKPDPGIFQLAMGIAQVNPDQCYYFDDRVMLTETARGLGINAFHHTDFNTSKSIIEKL</sequence>
<dbReference type="PANTHER" id="PTHR43611:SF3">
    <property type="entry name" value="FLAVIN MONONUCLEOTIDE HYDROLASE 1, CHLOROPLATIC"/>
    <property type="match status" value="1"/>
</dbReference>
<name>A0ABY6J8E7_9BACT</name>
<dbReference type="InterPro" id="IPR006439">
    <property type="entry name" value="HAD-SF_hydro_IA"/>
</dbReference>
<keyword evidence="2" id="KW-1185">Reference proteome</keyword>
<dbReference type="GO" id="GO:0016787">
    <property type="term" value="F:hydrolase activity"/>
    <property type="evidence" value="ECO:0007669"/>
    <property type="project" value="UniProtKB-KW"/>
</dbReference>
<dbReference type="SFLD" id="SFLDG01129">
    <property type="entry name" value="C1.5:_HAD__Beta-PGM__Phosphata"/>
    <property type="match status" value="1"/>
</dbReference>
<proteinExistence type="predicted"/>
<dbReference type="SFLD" id="SFLDS00003">
    <property type="entry name" value="Haloacid_Dehalogenase"/>
    <property type="match status" value="1"/>
</dbReference>
<dbReference type="NCBIfam" id="TIGR01509">
    <property type="entry name" value="HAD-SF-IA-v3"/>
    <property type="match status" value="1"/>
</dbReference>
<dbReference type="InterPro" id="IPR023214">
    <property type="entry name" value="HAD_sf"/>
</dbReference>
<gene>
    <name evidence="1" type="ORF">MKQ68_05555</name>
</gene>